<feature type="region of interest" description="Disordered" evidence="1">
    <location>
        <begin position="343"/>
        <end position="379"/>
    </location>
</feature>
<dbReference type="InterPro" id="IPR051647">
    <property type="entry name" value="Mediator_comp_sub12"/>
</dbReference>
<feature type="compositionally biased region" description="Pro residues" evidence="1">
    <location>
        <begin position="367"/>
        <end position="379"/>
    </location>
</feature>
<dbReference type="GO" id="GO:0045944">
    <property type="term" value="P:positive regulation of transcription by RNA polymerase II"/>
    <property type="evidence" value="ECO:0007669"/>
    <property type="project" value="TreeGrafter"/>
</dbReference>
<dbReference type="RefSeq" id="XP_062648905.1">
    <property type="nucleotide sequence ID" value="XM_062786947.1"/>
</dbReference>
<feature type="compositionally biased region" description="Low complexity" evidence="1">
    <location>
        <begin position="204"/>
        <end position="231"/>
    </location>
</feature>
<organism evidence="2 3">
    <name type="scientific">Parathielavia appendiculata</name>
    <dbReference type="NCBI Taxonomy" id="2587402"/>
    <lineage>
        <taxon>Eukaryota</taxon>
        <taxon>Fungi</taxon>
        <taxon>Dikarya</taxon>
        <taxon>Ascomycota</taxon>
        <taxon>Pezizomycotina</taxon>
        <taxon>Sordariomycetes</taxon>
        <taxon>Sordariomycetidae</taxon>
        <taxon>Sordariales</taxon>
        <taxon>Chaetomiaceae</taxon>
        <taxon>Parathielavia</taxon>
    </lineage>
</organism>
<dbReference type="PANTHER" id="PTHR46007:SF8">
    <property type="entry name" value="C2H2-TYPE DOMAIN-CONTAINING PROTEIN"/>
    <property type="match status" value="1"/>
</dbReference>
<evidence type="ECO:0000256" key="1">
    <source>
        <dbReference type="SAM" id="MobiDB-lite"/>
    </source>
</evidence>
<dbReference type="GO" id="GO:0016592">
    <property type="term" value="C:mediator complex"/>
    <property type="evidence" value="ECO:0007669"/>
    <property type="project" value="TreeGrafter"/>
</dbReference>
<keyword evidence="3" id="KW-1185">Reference proteome</keyword>
<feature type="compositionally biased region" description="Low complexity" evidence="1">
    <location>
        <begin position="343"/>
        <end position="354"/>
    </location>
</feature>
<protein>
    <submittedName>
        <fullName evidence="2">Uncharacterized protein</fullName>
    </submittedName>
</protein>
<dbReference type="GeneID" id="87823717"/>
<feature type="region of interest" description="Disordered" evidence="1">
    <location>
        <begin position="252"/>
        <end position="293"/>
    </location>
</feature>
<evidence type="ECO:0000313" key="2">
    <source>
        <dbReference type="EMBL" id="KAK4125134.1"/>
    </source>
</evidence>
<dbReference type="Proteomes" id="UP001302602">
    <property type="component" value="Unassembled WGS sequence"/>
</dbReference>
<dbReference type="AlphaFoldDB" id="A0AAN6U2K0"/>
<dbReference type="PANTHER" id="PTHR46007">
    <property type="entry name" value="MEDIATOR OF RNA POLYMERASE II TRANSCRIPTION SUBUNIT 12"/>
    <property type="match status" value="1"/>
</dbReference>
<evidence type="ECO:0000313" key="3">
    <source>
        <dbReference type="Proteomes" id="UP001302602"/>
    </source>
</evidence>
<feature type="compositionally biased region" description="Low complexity" evidence="1">
    <location>
        <begin position="129"/>
        <end position="140"/>
    </location>
</feature>
<feature type="compositionally biased region" description="Polar residues" evidence="1">
    <location>
        <begin position="109"/>
        <end position="121"/>
    </location>
</feature>
<sequence>MGNKMGDRLYFEADMPCLSWQAAQPDDLSSQFDRALEAYLATQCNVRPMGPAQEYSSPTFSPLTGRDELLEMALQEPDPLSLAEPHVSRYTDDLTPSGQVPPLEPLRSALNTDPINGSGSKPGQEITHAAQQAPAVPATAGHSHNGATTATTGARLPDGPSQLALSRERSHSWPASHTRPLPGALDAGVYSRLRQLSVVLPSITSSGSSATANTNNTNNTNNNNNNNRSDGSGNGLGFALRALASVAGGPTNTTSAAYTAAPPTTDSRYPFTERGGGGQQRNNSSNRFQPPQGTMIPPPLRGFAAAVPGAAEMTTTTPWGPSSGHWGGIGPPPSYGLPAVPTAAPAAPPTATTPWHNCSRRRRGSIAPPPGFPGPPHPVSVPMMMLMEEDARRAATATARATVTGQIQQQPQQQQQQPQQPQQQQQQAAAASCDVLESSSSPLVSKFDFDSDSDDDNSEDSDFDRDSEFSFSDLGFSIEL</sequence>
<dbReference type="EMBL" id="MU853226">
    <property type="protein sequence ID" value="KAK4125134.1"/>
    <property type="molecule type" value="Genomic_DNA"/>
</dbReference>
<feature type="compositionally biased region" description="Acidic residues" evidence="1">
    <location>
        <begin position="450"/>
        <end position="465"/>
    </location>
</feature>
<reference evidence="2" key="2">
    <citation type="submission" date="2023-05" db="EMBL/GenBank/DDBJ databases">
        <authorList>
            <consortium name="Lawrence Berkeley National Laboratory"/>
            <person name="Steindorff A."/>
            <person name="Hensen N."/>
            <person name="Bonometti L."/>
            <person name="Westerberg I."/>
            <person name="Brannstrom I.O."/>
            <person name="Guillou S."/>
            <person name="Cros-Aarteil S."/>
            <person name="Calhoun S."/>
            <person name="Haridas S."/>
            <person name="Kuo A."/>
            <person name="Mondo S."/>
            <person name="Pangilinan J."/>
            <person name="Riley R."/>
            <person name="Labutti K."/>
            <person name="Andreopoulos B."/>
            <person name="Lipzen A."/>
            <person name="Chen C."/>
            <person name="Yanf M."/>
            <person name="Daum C."/>
            <person name="Ng V."/>
            <person name="Clum A."/>
            <person name="Ohm R."/>
            <person name="Martin F."/>
            <person name="Silar P."/>
            <person name="Natvig D."/>
            <person name="Lalanne C."/>
            <person name="Gautier V."/>
            <person name="Ament-Velasquez S.L."/>
            <person name="Kruys A."/>
            <person name="Hutchinson M.I."/>
            <person name="Powell A.J."/>
            <person name="Barry K."/>
            <person name="Miller A.N."/>
            <person name="Grigoriev I.V."/>
            <person name="Debuchy R."/>
            <person name="Gladieux P."/>
            <person name="Thoren M.H."/>
            <person name="Johannesson H."/>
        </authorList>
    </citation>
    <scope>NUCLEOTIDE SEQUENCE</scope>
    <source>
        <strain evidence="2">CBS 731.68</strain>
    </source>
</reference>
<dbReference type="GO" id="GO:0003713">
    <property type="term" value="F:transcription coactivator activity"/>
    <property type="evidence" value="ECO:0007669"/>
    <property type="project" value="TreeGrafter"/>
</dbReference>
<feature type="compositionally biased region" description="Low complexity" evidence="1">
    <location>
        <begin position="394"/>
        <end position="427"/>
    </location>
</feature>
<gene>
    <name evidence="2" type="ORF">N657DRAFT_356006</name>
</gene>
<feature type="region of interest" description="Disordered" evidence="1">
    <location>
        <begin position="391"/>
        <end position="480"/>
    </location>
</feature>
<comment type="caution">
    <text evidence="2">The sequence shown here is derived from an EMBL/GenBank/DDBJ whole genome shotgun (WGS) entry which is preliminary data.</text>
</comment>
<accession>A0AAN6U2K0</accession>
<proteinExistence type="predicted"/>
<feature type="region of interest" description="Disordered" evidence="1">
    <location>
        <begin position="204"/>
        <end position="234"/>
    </location>
</feature>
<reference evidence="2" key="1">
    <citation type="journal article" date="2023" name="Mol. Phylogenet. Evol.">
        <title>Genome-scale phylogeny and comparative genomics of the fungal order Sordariales.</title>
        <authorList>
            <person name="Hensen N."/>
            <person name="Bonometti L."/>
            <person name="Westerberg I."/>
            <person name="Brannstrom I.O."/>
            <person name="Guillou S."/>
            <person name="Cros-Aarteil S."/>
            <person name="Calhoun S."/>
            <person name="Haridas S."/>
            <person name="Kuo A."/>
            <person name="Mondo S."/>
            <person name="Pangilinan J."/>
            <person name="Riley R."/>
            <person name="LaButti K."/>
            <person name="Andreopoulos B."/>
            <person name="Lipzen A."/>
            <person name="Chen C."/>
            <person name="Yan M."/>
            <person name="Daum C."/>
            <person name="Ng V."/>
            <person name="Clum A."/>
            <person name="Steindorff A."/>
            <person name="Ohm R.A."/>
            <person name="Martin F."/>
            <person name="Silar P."/>
            <person name="Natvig D.O."/>
            <person name="Lalanne C."/>
            <person name="Gautier V."/>
            <person name="Ament-Velasquez S.L."/>
            <person name="Kruys A."/>
            <person name="Hutchinson M.I."/>
            <person name="Powell A.J."/>
            <person name="Barry K."/>
            <person name="Miller A.N."/>
            <person name="Grigoriev I.V."/>
            <person name="Debuchy R."/>
            <person name="Gladieux P."/>
            <person name="Hiltunen Thoren M."/>
            <person name="Johannesson H."/>
        </authorList>
    </citation>
    <scope>NUCLEOTIDE SEQUENCE</scope>
    <source>
        <strain evidence="2">CBS 731.68</strain>
    </source>
</reference>
<name>A0AAN6U2K0_9PEZI</name>
<feature type="compositionally biased region" description="Low complexity" evidence="1">
    <location>
        <begin position="252"/>
        <end position="265"/>
    </location>
</feature>
<feature type="region of interest" description="Disordered" evidence="1">
    <location>
        <begin position="89"/>
        <end position="183"/>
    </location>
</feature>